<proteinExistence type="predicted"/>
<keyword evidence="3" id="KW-1185">Reference proteome</keyword>
<organism evidence="2 3">
    <name type="scientific">Puccinia graminis f. sp. tritici</name>
    <dbReference type="NCBI Taxonomy" id="56615"/>
    <lineage>
        <taxon>Eukaryota</taxon>
        <taxon>Fungi</taxon>
        <taxon>Dikarya</taxon>
        <taxon>Basidiomycota</taxon>
        <taxon>Pucciniomycotina</taxon>
        <taxon>Pucciniomycetes</taxon>
        <taxon>Pucciniales</taxon>
        <taxon>Pucciniaceae</taxon>
        <taxon>Puccinia</taxon>
    </lineage>
</organism>
<evidence type="ECO:0000313" key="2">
    <source>
        <dbReference type="EMBL" id="KAA1078276.1"/>
    </source>
</evidence>
<name>A0A5B0MQH2_PUCGR</name>
<dbReference type="Proteomes" id="UP000324748">
    <property type="component" value="Unassembled WGS sequence"/>
</dbReference>
<sequence length="682" mass="77227">MQTRLYYLLLLSISSRGLIRCGFGPGSLRNSFDPWLDNSSLISDTTESLKRTREPVIENWGVSPENDAQRTIPPTLNLFALKPSKKSRLQDQIASNQVEQFDNSKPLETMVTPGDYGPSAGEPLTDTRRKQPSVPYWSMTSMQIENRRASLENDAQRTIPPTLNLFPLKPSMKQRLQDESASNEAEKLDNSKRLKSVVTLGDDQGPSVGDPRREQPSVPFWTMTSPMLTTRVQLGNVGTTAYNQRKSWEVELGNANRAAALPPNVPTIMAGNREEPSPADFSHFKSSQVQFPPIARNGLSASSKGKESSRHFPAASRFENFHMVPWSHFPGNEEVRRRYPCKTLDWNPAGINPDLALIAYSMVADFRKATPTTSLGVLNGENTSHELFLPFIYKLTTKPLTNYHWKHIKSVWRLLWVCSVEGSLRPFETLSADTNLKIFLWISDYILASTIPELFENMEIGLSGSNRKTRECLVHSDEARILKLLSDGRFESKISIYHKGSLKLISEKLNKECLDRNQESQGGLDDKIHSLVLARLTSRAQLITSKFSKLLNTLNPNQQLMLPSFLMVFKQITVERTYIDIYKTMKELGYSDWFQQIIDGILERTIKSYESRMDPPPSSPHLEKENHLKVMLIHSFDLVCASSGSMLPKNQDQGFLSVRIQQFFTQALQNEYLQLIAAVPID</sequence>
<evidence type="ECO:0000256" key="1">
    <source>
        <dbReference type="SAM" id="MobiDB-lite"/>
    </source>
</evidence>
<reference evidence="2 3" key="1">
    <citation type="submission" date="2019-05" db="EMBL/GenBank/DDBJ databases">
        <title>Emergence of the Ug99 lineage of the wheat stem rust pathogen through somatic hybridization.</title>
        <authorList>
            <person name="Li F."/>
            <person name="Upadhyaya N.M."/>
            <person name="Sperschneider J."/>
            <person name="Matny O."/>
            <person name="Nguyen-Phuc H."/>
            <person name="Mago R."/>
            <person name="Raley C."/>
            <person name="Miller M.E."/>
            <person name="Silverstein K.A.T."/>
            <person name="Henningsen E."/>
            <person name="Hirsch C.D."/>
            <person name="Visser B."/>
            <person name="Pretorius Z.A."/>
            <person name="Steffenson B.J."/>
            <person name="Schwessinger B."/>
            <person name="Dodds P.N."/>
            <person name="Figueroa M."/>
        </authorList>
    </citation>
    <scope>NUCLEOTIDE SEQUENCE [LARGE SCALE GENOMIC DNA]</scope>
    <source>
        <strain evidence="2">21-0</strain>
    </source>
</reference>
<accession>A0A5B0MQH2</accession>
<gene>
    <name evidence="2" type="ORF">PGT21_032379</name>
</gene>
<evidence type="ECO:0000313" key="3">
    <source>
        <dbReference type="Proteomes" id="UP000324748"/>
    </source>
</evidence>
<protein>
    <submittedName>
        <fullName evidence="2">Uncharacterized protein</fullName>
    </submittedName>
</protein>
<dbReference type="OrthoDB" id="2497700at2759"/>
<comment type="caution">
    <text evidence="2">The sequence shown here is derived from an EMBL/GenBank/DDBJ whole genome shotgun (WGS) entry which is preliminary data.</text>
</comment>
<dbReference type="AlphaFoldDB" id="A0A5B0MQH2"/>
<feature type="region of interest" description="Disordered" evidence="1">
    <location>
        <begin position="160"/>
        <end position="219"/>
    </location>
</feature>
<dbReference type="EMBL" id="VSWC01000144">
    <property type="protein sequence ID" value="KAA1078276.1"/>
    <property type="molecule type" value="Genomic_DNA"/>
</dbReference>